<feature type="coiled-coil region" evidence="1">
    <location>
        <begin position="169"/>
        <end position="196"/>
    </location>
</feature>
<proteinExistence type="predicted"/>
<dbReference type="Proteomes" id="UP001281761">
    <property type="component" value="Unassembled WGS sequence"/>
</dbReference>
<feature type="coiled-coil region" evidence="1">
    <location>
        <begin position="6"/>
        <end position="40"/>
    </location>
</feature>
<evidence type="ECO:0000313" key="3">
    <source>
        <dbReference type="Proteomes" id="UP001281761"/>
    </source>
</evidence>
<protein>
    <submittedName>
        <fullName evidence="2">Uncharacterized protein</fullName>
    </submittedName>
</protein>
<gene>
    <name evidence="2" type="ORF">BLNAU_19564</name>
</gene>
<reference evidence="2 3" key="1">
    <citation type="journal article" date="2022" name="bioRxiv">
        <title>Genomics of Preaxostyla Flagellates Illuminates Evolutionary Transitions and the Path Towards Mitochondrial Loss.</title>
        <authorList>
            <person name="Novak L.V.F."/>
            <person name="Treitli S.C."/>
            <person name="Pyrih J."/>
            <person name="Halakuc P."/>
            <person name="Pipaliya S.V."/>
            <person name="Vacek V."/>
            <person name="Brzon O."/>
            <person name="Soukal P."/>
            <person name="Eme L."/>
            <person name="Dacks J.B."/>
            <person name="Karnkowska A."/>
            <person name="Elias M."/>
            <person name="Hampl V."/>
        </authorList>
    </citation>
    <scope>NUCLEOTIDE SEQUENCE [LARGE SCALE GENOMIC DNA]</scope>
    <source>
        <strain evidence="2">NAU3</strain>
        <tissue evidence="2">Gut</tissue>
    </source>
</reference>
<name>A0ABQ9X4B8_9EUKA</name>
<keyword evidence="1" id="KW-0175">Coiled coil</keyword>
<dbReference type="EMBL" id="JARBJD010000258">
    <property type="protein sequence ID" value="KAK2945491.1"/>
    <property type="molecule type" value="Genomic_DNA"/>
</dbReference>
<keyword evidence="3" id="KW-1185">Reference proteome</keyword>
<sequence>MLKRDIADKKNKIKHQISTKAELENRISTANVRRANLNQSTTNLLAEKDKTTTEMQTYIHQQEQTRQEILNRISECTAKMDEFRKMADPIEARGMMIRLSQEIKECHLKIETAKKAENSNQLKEKTQQLVVQKMELVSILNNLQNQESQTGEEENEKMLVDMENDNQDIVNIQKIIEETQGEIERLTDKIKENETASCIHCTNSLFEE</sequence>
<accession>A0ABQ9X4B8</accession>
<organism evidence="2 3">
    <name type="scientific">Blattamonas nauphoetae</name>
    <dbReference type="NCBI Taxonomy" id="2049346"/>
    <lineage>
        <taxon>Eukaryota</taxon>
        <taxon>Metamonada</taxon>
        <taxon>Preaxostyla</taxon>
        <taxon>Oxymonadida</taxon>
        <taxon>Blattamonas</taxon>
    </lineage>
</organism>
<evidence type="ECO:0000313" key="2">
    <source>
        <dbReference type="EMBL" id="KAK2945491.1"/>
    </source>
</evidence>
<comment type="caution">
    <text evidence="2">The sequence shown here is derived from an EMBL/GenBank/DDBJ whole genome shotgun (WGS) entry which is preliminary data.</text>
</comment>
<evidence type="ECO:0000256" key="1">
    <source>
        <dbReference type="SAM" id="Coils"/>
    </source>
</evidence>